<name>A0ABZ2L0P7_9BACT</name>
<dbReference type="PANTHER" id="PTHR43201">
    <property type="entry name" value="ACYL-COA SYNTHETASE"/>
    <property type="match status" value="1"/>
</dbReference>
<feature type="domain" description="AMP-binding enzyme C-terminal" evidence="6">
    <location>
        <begin position="416"/>
        <end position="489"/>
    </location>
</feature>
<dbReference type="CDD" id="cd05926">
    <property type="entry name" value="FACL_fum10p_like"/>
    <property type="match status" value="1"/>
</dbReference>
<keyword evidence="8" id="KW-1185">Reference proteome</keyword>
<dbReference type="PANTHER" id="PTHR43201:SF5">
    <property type="entry name" value="MEDIUM-CHAIN ACYL-COA LIGASE ACSF2, MITOCHONDRIAL"/>
    <property type="match status" value="1"/>
</dbReference>
<dbReference type="Gene3D" id="3.40.50.12780">
    <property type="entry name" value="N-terminal domain of ligase-like"/>
    <property type="match status" value="1"/>
</dbReference>
<evidence type="ECO:0000259" key="5">
    <source>
        <dbReference type="Pfam" id="PF00501"/>
    </source>
</evidence>
<dbReference type="InterPro" id="IPR045310">
    <property type="entry name" value="Pcs60-like"/>
</dbReference>
<dbReference type="SUPFAM" id="SSF56801">
    <property type="entry name" value="Acetyl-CoA synthetase-like"/>
    <property type="match status" value="1"/>
</dbReference>
<dbReference type="InterPro" id="IPR025110">
    <property type="entry name" value="AMP-bd_C"/>
</dbReference>
<dbReference type="InterPro" id="IPR045851">
    <property type="entry name" value="AMP-bd_C_sf"/>
</dbReference>
<dbReference type="RefSeq" id="WP_394833184.1">
    <property type="nucleotide sequence ID" value="NZ_CP089929.1"/>
</dbReference>
<dbReference type="Pfam" id="PF13193">
    <property type="entry name" value="AMP-binding_C"/>
    <property type="match status" value="1"/>
</dbReference>
<dbReference type="Proteomes" id="UP001374803">
    <property type="component" value="Chromosome"/>
</dbReference>
<dbReference type="EMBL" id="CP089983">
    <property type="protein sequence ID" value="WXB03553.1"/>
    <property type="molecule type" value="Genomic_DNA"/>
</dbReference>
<evidence type="ECO:0000313" key="8">
    <source>
        <dbReference type="Proteomes" id="UP001374803"/>
    </source>
</evidence>
<dbReference type="PROSITE" id="PS00455">
    <property type="entry name" value="AMP_BINDING"/>
    <property type="match status" value="1"/>
</dbReference>
<evidence type="ECO:0000256" key="2">
    <source>
        <dbReference type="ARBA" id="ARBA00022598"/>
    </source>
</evidence>
<dbReference type="InterPro" id="IPR042099">
    <property type="entry name" value="ANL_N_sf"/>
</dbReference>
<organism evidence="7 8">
    <name type="scientific">Pendulispora rubella</name>
    <dbReference type="NCBI Taxonomy" id="2741070"/>
    <lineage>
        <taxon>Bacteria</taxon>
        <taxon>Pseudomonadati</taxon>
        <taxon>Myxococcota</taxon>
        <taxon>Myxococcia</taxon>
        <taxon>Myxococcales</taxon>
        <taxon>Sorangiineae</taxon>
        <taxon>Pendulisporaceae</taxon>
        <taxon>Pendulispora</taxon>
    </lineage>
</organism>
<keyword evidence="4" id="KW-0067">ATP-binding</keyword>
<feature type="domain" description="AMP-dependent synthetase/ligase" evidence="5">
    <location>
        <begin position="13"/>
        <end position="365"/>
    </location>
</feature>
<evidence type="ECO:0000259" key="6">
    <source>
        <dbReference type="Pfam" id="PF13193"/>
    </source>
</evidence>
<reference evidence="7" key="1">
    <citation type="submission" date="2021-12" db="EMBL/GenBank/DDBJ databases">
        <title>Discovery of the Pendulisporaceae a myxobacterial family with distinct sporulation behavior and unique specialized metabolism.</title>
        <authorList>
            <person name="Garcia R."/>
            <person name="Popoff A."/>
            <person name="Bader C.D."/>
            <person name="Loehr J."/>
            <person name="Walesch S."/>
            <person name="Walt C."/>
            <person name="Boldt J."/>
            <person name="Bunk B."/>
            <person name="Haeckl F.J.F.P.J."/>
            <person name="Gunesch A.P."/>
            <person name="Birkelbach J."/>
            <person name="Nuebel U."/>
            <person name="Pietschmann T."/>
            <person name="Bach T."/>
            <person name="Mueller R."/>
        </authorList>
    </citation>
    <scope>NUCLEOTIDE SEQUENCE</scope>
    <source>
        <strain evidence="7">MSr11367</strain>
    </source>
</reference>
<evidence type="ECO:0000256" key="1">
    <source>
        <dbReference type="ARBA" id="ARBA00006432"/>
    </source>
</evidence>
<dbReference type="GO" id="GO:0016874">
    <property type="term" value="F:ligase activity"/>
    <property type="evidence" value="ECO:0007669"/>
    <property type="project" value="UniProtKB-KW"/>
</dbReference>
<evidence type="ECO:0000256" key="4">
    <source>
        <dbReference type="ARBA" id="ARBA00022840"/>
    </source>
</evidence>
<dbReference type="InterPro" id="IPR000873">
    <property type="entry name" value="AMP-dep_synth/lig_dom"/>
</dbReference>
<dbReference type="InterPro" id="IPR020845">
    <property type="entry name" value="AMP-binding_CS"/>
</dbReference>
<keyword evidence="3" id="KW-0547">Nucleotide-binding</keyword>
<dbReference type="Pfam" id="PF00501">
    <property type="entry name" value="AMP-binding"/>
    <property type="match status" value="1"/>
</dbReference>
<gene>
    <name evidence="7" type="ORF">LVJ94_42450</name>
</gene>
<proteinExistence type="inferred from homology"/>
<sequence>MTTLYELLAGEDNHPALLAPGKPPVTYGQLRENVLKLAAQLNQFGFGRGDRIAIAMINGPELITAFLAAATAGTSAPLNPKYKQEEFAFYYEDTAAKALITSPEGIPAAIAAALPTMTLLTVEADAQGRCSLERAAGQARSATYAPKPVELSLEDDVAMILHTSGTTSRPKRVPLRHRNLFASAGNIRGTYSLSSADITLCVMPLFHIHGIVGSMLSTLSSGGTVVCPAGFNAMEFLSLFETYSPTWYSAVPTMHQMVLARLSKHADVVRKKPLRFIRSSSAPMPGVVRERLEELFQAPQLDSYGMTEASHQMASNPLPPRERKGGSVGIGFGVEVRIMDDVGNLLKPGEIGEVVVRGPNVVDGYENNPEANAAAYTNGWFRTGDQGVQDAEGYLSLTGRIKELINRGGEKVSPLEIDDVLLRHPAVAEALAFAVPHKMLGEEIHAAVVLKGECESAELRAHCAAALAEYKVPKKFHVLTEIPRGATGKLQRINMAKFLQVGSED</sequence>
<protein>
    <submittedName>
        <fullName evidence="7">Acyl--CoA ligase</fullName>
    </submittedName>
</protein>
<dbReference type="Gene3D" id="3.30.300.30">
    <property type="match status" value="1"/>
</dbReference>
<evidence type="ECO:0000313" key="7">
    <source>
        <dbReference type="EMBL" id="WXB03553.1"/>
    </source>
</evidence>
<comment type="similarity">
    <text evidence="1">Belongs to the ATP-dependent AMP-binding enzyme family.</text>
</comment>
<keyword evidence="2 7" id="KW-0436">Ligase</keyword>
<accession>A0ABZ2L0P7</accession>
<evidence type="ECO:0000256" key="3">
    <source>
        <dbReference type="ARBA" id="ARBA00022741"/>
    </source>
</evidence>